<accession>A0ABD1MPP9</accession>
<keyword evidence="3" id="KW-1185">Reference proteome</keyword>
<dbReference type="PANTHER" id="PTHR47764:SF2">
    <property type="entry name" value="UBIQUITIN-LIKE PROTEASE FAMILY PROFILE DOMAIN-CONTAINING PROTEIN"/>
    <property type="match status" value="1"/>
</dbReference>
<protein>
    <submittedName>
        <fullName evidence="2">Uncharacterized protein</fullName>
    </submittedName>
</protein>
<evidence type="ECO:0000313" key="3">
    <source>
        <dbReference type="Proteomes" id="UP001603857"/>
    </source>
</evidence>
<organism evidence="2 3">
    <name type="scientific">Flemingia macrophylla</name>
    <dbReference type="NCBI Taxonomy" id="520843"/>
    <lineage>
        <taxon>Eukaryota</taxon>
        <taxon>Viridiplantae</taxon>
        <taxon>Streptophyta</taxon>
        <taxon>Embryophyta</taxon>
        <taxon>Tracheophyta</taxon>
        <taxon>Spermatophyta</taxon>
        <taxon>Magnoliopsida</taxon>
        <taxon>eudicotyledons</taxon>
        <taxon>Gunneridae</taxon>
        <taxon>Pentapetalae</taxon>
        <taxon>rosids</taxon>
        <taxon>fabids</taxon>
        <taxon>Fabales</taxon>
        <taxon>Fabaceae</taxon>
        <taxon>Papilionoideae</taxon>
        <taxon>50 kb inversion clade</taxon>
        <taxon>NPAAA clade</taxon>
        <taxon>indigoferoid/millettioid clade</taxon>
        <taxon>Phaseoleae</taxon>
        <taxon>Flemingia</taxon>
    </lineage>
</organism>
<gene>
    <name evidence="2" type="ORF">Fmac_011949</name>
</gene>
<dbReference type="Proteomes" id="UP001603857">
    <property type="component" value="Unassembled WGS sequence"/>
</dbReference>
<dbReference type="EMBL" id="JBGMDY010000004">
    <property type="protein sequence ID" value="KAL2337503.1"/>
    <property type="molecule type" value="Genomic_DNA"/>
</dbReference>
<dbReference type="AlphaFoldDB" id="A0ABD1MPP9"/>
<dbReference type="PANTHER" id="PTHR47764">
    <property type="entry name" value="UBIQUITIN-LIKE-SPECIFIC PROTEASE 2B-RELATED"/>
    <property type="match status" value="1"/>
</dbReference>
<evidence type="ECO:0000256" key="1">
    <source>
        <dbReference type="SAM" id="Phobius"/>
    </source>
</evidence>
<evidence type="ECO:0000313" key="2">
    <source>
        <dbReference type="EMBL" id="KAL2337503.1"/>
    </source>
</evidence>
<keyword evidence="1" id="KW-1133">Transmembrane helix</keyword>
<keyword evidence="1" id="KW-0812">Transmembrane</keyword>
<proteinExistence type="predicted"/>
<keyword evidence="1" id="KW-0472">Membrane</keyword>
<feature type="transmembrane region" description="Helical" evidence="1">
    <location>
        <begin position="72"/>
        <end position="96"/>
    </location>
</feature>
<sequence length="204" mass="22617">MEQQWLYFKLSFQTRQSLNNNARCALCTTKLSTLLSYLTGPTVGNDAPTSPGIAKYLFGLDFSSHSSGKRRAILISLVSIFCFLALLIFFALWAYLRCKKRRGLLARGKETVLASGLDSMNQSTTVISTNVESNETESRGPRCYFPNFEEPFDDVVYPKGDPDVVSLSKRDLSIADMECVVQGIIETQLPVDGWAGNSGGRQSY</sequence>
<reference evidence="2 3" key="1">
    <citation type="submission" date="2024-08" db="EMBL/GenBank/DDBJ databases">
        <title>Insights into the chromosomal genome structure of Flemingia macrophylla.</title>
        <authorList>
            <person name="Ding Y."/>
            <person name="Zhao Y."/>
            <person name="Bi W."/>
            <person name="Wu M."/>
            <person name="Zhao G."/>
            <person name="Gong Y."/>
            <person name="Li W."/>
            <person name="Zhang P."/>
        </authorList>
    </citation>
    <scope>NUCLEOTIDE SEQUENCE [LARGE SCALE GENOMIC DNA]</scope>
    <source>
        <strain evidence="2">DYQJB</strain>
        <tissue evidence="2">Leaf</tissue>
    </source>
</reference>
<name>A0ABD1MPP9_9FABA</name>
<comment type="caution">
    <text evidence="2">The sequence shown here is derived from an EMBL/GenBank/DDBJ whole genome shotgun (WGS) entry which is preliminary data.</text>
</comment>